<evidence type="ECO:0000313" key="2">
    <source>
        <dbReference type="Proteomes" id="UP000054995"/>
    </source>
</evidence>
<dbReference type="AlphaFoldDB" id="A0A0V1FY20"/>
<protein>
    <submittedName>
        <fullName evidence="1">Uncharacterized protein</fullName>
    </submittedName>
</protein>
<proteinExistence type="predicted"/>
<name>A0A0V1FY20_TRIPS</name>
<accession>A0A0V1FY20</accession>
<organism evidence="1 2">
    <name type="scientific">Trichinella pseudospiralis</name>
    <name type="common">Parasitic roundworm</name>
    <dbReference type="NCBI Taxonomy" id="6337"/>
    <lineage>
        <taxon>Eukaryota</taxon>
        <taxon>Metazoa</taxon>
        <taxon>Ecdysozoa</taxon>
        <taxon>Nematoda</taxon>
        <taxon>Enoplea</taxon>
        <taxon>Dorylaimia</taxon>
        <taxon>Trichinellida</taxon>
        <taxon>Trichinellidae</taxon>
        <taxon>Trichinella</taxon>
    </lineage>
</organism>
<reference evidence="1 2" key="1">
    <citation type="submission" date="2015-01" db="EMBL/GenBank/DDBJ databases">
        <title>Evolution of Trichinella species and genotypes.</title>
        <authorList>
            <person name="Korhonen P.K."/>
            <person name="Edoardo P."/>
            <person name="Giuseppe L.R."/>
            <person name="Gasser R.B."/>
        </authorList>
    </citation>
    <scope>NUCLEOTIDE SEQUENCE [LARGE SCALE GENOMIC DNA]</scope>
    <source>
        <strain evidence="1">ISS470</strain>
    </source>
</reference>
<keyword evidence="2" id="KW-1185">Reference proteome</keyword>
<comment type="caution">
    <text evidence="1">The sequence shown here is derived from an EMBL/GenBank/DDBJ whole genome shotgun (WGS) entry which is preliminary data.</text>
</comment>
<dbReference type="Proteomes" id="UP000054995">
    <property type="component" value="Unassembled WGS sequence"/>
</dbReference>
<evidence type="ECO:0000313" key="1">
    <source>
        <dbReference type="EMBL" id="KRY90757.1"/>
    </source>
</evidence>
<gene>
    <name evidence="1" type="ORF">T4D_6515</name>
</gene>
<dbReference type="EMBL" id="JYDT01000018">
    <property type="protein sequence ID" value="KRY90757.1"/>
    <property type="molecule type" value="Genomic_DNA"/>
</dbReference>
<sequence>MQNIAIGANVNIEQFCVLIYYDQLRQCQSKHAMNANKENKKNSVHCLSLLYYCMRIFLGLGNLCLYKKFNLLVQWSFVPWTGLIHQ</sequence>